<proteinExistence type="predicted"/>
<dbReference type="SUPFAM" id="SSF53335">
    <property type="entry name" value="S-adenosyl-L-methionine-dependent methyltransferases"/>
    <property type="match status" value="1"/>
</dbReference>
<dbReference type="GO" id="GO:0032259">
    <property type="term" value="P:methylation"/>
    <property type="evidence" value="ECO:0007669"/>
    <property type="project" value="UniProtKB-KW"/>
</dbReference>
<dbReference type="AlphaFoldDB" id="A0A0R2KPF5"/>
<dbReference type="PANTHER" id="PTHR43861">
    <property type="entry name" value="TRANS-ACONITATE 2-METHYLTRANSFERASE-RELATED"/>
    <property type="match status" value="1"/>
</dbReference>
<dbReference type="OrthoDB" id="9811589at2"/>
<protein>
    <submittedName>
        <fullName evidence="3">Methyltransferase</fullName>
    </submittedName>
</protein>
<dbReference type="InterPro" id="IPR041698">
    <property type="entry name" value="Methyltransf_25"/>
</dbReference>
<dbReference type="Gene3D" id="3.40.50.150">
    <property type="entry name" value="Vaccinia Virus protein VP39"/>
    <property type="match status" value="1"/>
</dbReference>
<evidence type="ECO:0000313" key="4">
    <source>
        <dbReference type="Proteomes" id="UP000051500"/>
    </source>
</evidence>
<evidence type="ECO:0000313" key="3">
    <source>
        <dbReference type="EMBL" id="KRN88538.1"/>
    </source>
</evidence>
<dbReference type="Pfam" id="PF13649">
    <property type="entry name" value="Methyltransf_25"/>
    <property type="match status" value="1"/>
</dbReference>
<keyword evidence="1 3" id="KW-0808">Transferase</keyword>
<organism evidence="3 4">
    <name type="scientific">Ligilactobacillus ceti DSM 22408</name>
    <dbReference type="NCBI Taxonomy" id="1122146"/>
    <lineage>
        <taxon>Bacteria</taxon>
        <taxon>Bacillati</taxon>
        <taxon>Bacillota</taxon>
        <taxon>Bacilli</taxon>
        <taxon>Lactobacillales</taxon>
        <taxon>Lactobacillaceae</taxon>
        <taxon>Ligilactobacillus</taxon>
    </lineage>
</organism>
<reference evidence="3 4" key="1">
    <citation type="journal article" date="2015" name="Genome Announc.">
        <title>Expanding the biotechnology potential of lactobacilli through comparative genomics of 213 strains and associated genera.</title>
        <authorList>
            <person name="Sun Z."/>
            <person name="Harris H.M."/>
            <person name="McCann A."/>
            <person name="Guo C."/>
            <person name="Argimon S."/>
            <person name="Zhang W."/>
            <person name="Yang X."/>
            <person name="Jeffery I.B."/>
            <person name="Cooney J.C."/>
            <person name="Kagawa T.F."/>
            <person name="Liu W."/>
            <person name="Song Y."/>
            <person name="Salvetti E."/>
            <person name="Wrobel A."/>
            <person name="Rasinkangas P."/>
            <person name="Parkhill J."/>
            <person name="Rea M.C."/>
            <person name="O'Sullivan O."/>
            <person name="Ritari J."/>
            <person name="Douillard F.P."/>
            <person name="Paul Ross R."/>
            <person name="Yang R."/>
            <person name="Briner A.E."/>
            <person name="Felis G.E."/>
            <person name="de Vos W.M."/>
            <person name="Barrangou R."/>
            <person name="Klaenhammer T.R."/>
            <person name="Caufield P.W."/>
            <person name="Cui Y."/>
            <person name="Zhang H."/>
            <person name="O'Toole P.W."/>
        </authorList>
    </citation>
    <scope>NUCLEOTIDE SEQUENCE [LARGE SCALE GENOMIC DNA]</scope>
    <source>
        <strain evidence="3 4">DSM 22408</strain>
    </source>
</reference>
<dbReference type="GO" id="GO:0008168">
    <property type="term" value="F:methyltransferase activity"/>
    <property type="evidence" value="ECO:0007669"/>
    <property type="project" value="UniProtKB-KW"/>
</dbReference>
<dbReference type="EMBL" id="JQBZ01000025">
    <property type="protein sequence ID" value="KRN88538.1"/>
    <property type="molecule type" value="Genomic_DNA"/>
</dbReference>
<dbReference type="STRING" id="1122146.IV53_GL000502"/>
<evidence type="ECO:0000259" key="2">
    <source>
        <dbReference type="Pfam" id="PF13649"/>
    </source>
</evidence>
<dbReference type="InterPro" id="IPR029063">
    <property type="entry name" value="SAM-dependent_MTases_sf"/>
</dbReference>
<dbReference type="RefSeq" id="WP_027106945.1">
    <property type="nucleotide sequence ID" value="NZ_JQBZ01000025.1"/>
</dbReference>
<dbReference type="eggNOG" id="COG2226">
    <property type="taxonomic scope" value="Bacteria"/>
</dbReference>
<keyword evidence="4" id="KW-1185">Reference proteome</keyword>
<dbReference type="PATRIC" id="fig|1122146.4.peg.514"/>
<keyword evidence="3" id="KW-0489">Methyltransferase</keyword>
<accession>A0A0R2KPF5</accession>
<gene>
    <name evidence="3" type="ORF">IV53_GL000502</name>
</gene>
<dbReference type="CDD" id="cd02440">
    <property type="entry name" value="AdoMet_MTases"/>
    <property type="match status" value="1"/>
</dbReference>
<feature type="domain" description="Methyltransferase" evidence="2">
    <location>
        <begin position="38"/>
        <end position="132"/>
    </location>
</feature>
<sequence>MIYNTFAQLYDELMEPTLYEDWLAMVLEILPDKKGQLLELAGGSGRLAVMLAQNGYQVTDFDLSAEMLSLADMHAQEANVELGLIQGDMTDLSELAVYDNITCFADSFCYLPDETALLATFTEVAQHLAADGKFIFDVITPYQTDEVYPGYMFNYNDEERAFMWQTFIDEQPHSVVHDLTFFIYNEQIDGYERINELHHERTYSLVTYQKLLKEAGFTQVEVTADFGRQKPNETTTRWFFQCQK</sequence>
<dbReference type="Proteomes" id="UP000051500">
    <property type="component" value="Unassembled WGS sequence"/>
</dbReference>
<evidence type="ECO:0000256" key="1">
    <source>
        <dbReference type="ARBA" id="ARBA00022679"/>
    </source>
</evidence>
<comment type="caution">
    <text evidence="3">The sequence shown here is derived from an EMBL/GenBank/DDBJ whole genome shotgun (WGS) entry which is preliminary data.</text>
</comment>
<dbReference type="Gene3D" id="2.20.25.110">
    <property type="entry name" value="S-adenosyl-L-methionine-dependent methyltransferases"/>
    <property type="match status" value="1"/>
</dbReference>
<name>A0A0R2KPF5_9LACO</name>